<keyword evidence="4 6" id="KW-0862">Zinc</keyword>
<dbReference type="Proteomes" id="UP001596043">
    <property type="component" value="Unassembled WGS sequence"/>
</dbReference>
<feature type="transmembrane region" description="Helical" evidence="7">
    <location>
        <begin position="146"/>
        <end position="167"/>
    </location>
</feature>
<dbReference type="PANTHER" id="PTHR10120">
    <property type="entry name" value="CAAX PRENYL PROTEASE 1"/>
    <property type="match status" value="1"/>
</dbReference>
<dbReference type="RefSeq" id="WP_379976489.1">
    <property type="nucleotide sequence ID" value="NZ_JBHSFV010000001.1"/>
</dbReference>
<comment type="cofactor">
    <cofactor evidence="6">
        <name>Zn(2+)</name>
        <dbReference type="ChEBI" id="CHEBI:29105"/>
    </cofactor>
    <text evidence="6">Binds 1 zinc ion per subunit.</text>
</comment>
<evidence type="ECO:0000259" key="8">
    <source>
        <dbReference type="Pfam" id="PF01435"/>
    </source>
</evidence>
<feature type="transmembrane region" description="Helical" evidence="7">
    <location>
        <begin position="173"/>
        <end position="193"/>
    </location>
</feature>
<evidence type="ECO:0000256" key="1">
    <source>
        <dbReference type="ARBA" id="ARBA00022670"/>
    </source>
</evidence>
<feature type="transmembrane region" description="Helical" evidence="7">
    <location>
        <begin position="290"/>
        <end position="313"/>
    </location>
</feature>
<evidence type="ECO:0000256" key="2">
    <source>
        <dbReference type="ARBA" id="ARBA00022723"/>
    </source>
</evidence>
<protein>
    <submittedName>
        <fullName evidence="10">M48 family metallopeptidase</fullName>
    </submittedName>
</protein>
<sequence>MTAPILFYIIISILVLSYIVDLVMSYLNARHAKKPIPALLNDVYTEQEYLRSQDYKITKDLFDTYTATFSLLLTLAFFFLDGFSILDQWARTFTDSSIGVALIFFGAIMLASDLLNTPFEYYSTFVIEEKFGFNKMNRTTFFLDKLKGWVMGIIIGGGLLALIIWIYEATQNLFWIYAWGVITLFSVVMNMFYARFIVPIFNKQTPLEEGNLRNQIEAYASKVGFSLTHIFVIDGSKRSTKANAYFSGLGHEKRITLYDTLINDLEETEIVAVLAHEVGHYKRKHIITNLLLSIVVTGITLWLFSLCLAQPIIAQAVGVETPSFHVGMVVFGILYAPISAVTGFFMNALSRKHEYEADQYAAETYEAESLISSLKKLSKNSLSNLTPHPLYVQLNYSHPTLLQRVVHLRKGI</sequence>
<evidence type="ECO:0000313" key="11">
    <source>
        <dbReference type="Proteomes" id="UP001596043"/>
    </source>
</evidence>
<proteinExistence type="inferred from homology"/>
<reference evidence="11" key="1">
    <citation type="journal article" date="2019" name="Int. J. Syst. Evol. Microbiol.">
        <title>The Global Catalogue of Microorganisms (GCM) 10K type strain sequencing project: providing services to taxonomists for standard genome sequencing and annotation.</title>
        <authorList>
            <consortium name="The Broad Institute Genomics Platform"/>
            <consortium name="The Broad Institute Genome Sequencing Center for Infectious Disease"/>
            <person name="Wu L."/>
            <person name="Ma J."/>
        </authorList>
    </citation>
    <scope>NUCLEOTIDE SEQUENCE [LARGE SCALE GENOMIC DNA]</scope>
    <source>
        <strain evidence="11">YJ-61-S</strain>
    </source>
</reference>
<organism evidence="10 11">
    <name type="scientific">Dokdonia ponticola</name>
    <dbReference type="NCBI Taxonomy" id="2041041"/>
    <lineage>
        <taxon>Bacteria</taxon>
        <taxon>Pseudomonadati</taxon>
        <taxon>Bacteroidota</taxon>
        <taxon>Flavobacteriia</taxon>
        <taxon>Flavobacteriales</taxon>
        <taxon>Flavobacteriaceae</taxon>
        <taxon>Dokdonia</taxon>
    </lineage>
</organism>
<evidence type="ECO:0000256" key="5">
    <source>
        <dbReference type="ARBA" id="ARBA00023049"/>
    </source>
</evidence>
<comment type="similarity">
    <text evidence="6">Belongs to the peptidase M48 family.</text>
</comment>
<keyword evidence="1 6" id="KW-0645">Protease</keyword>
<evidence type="ECO:0000256" key="4">
    <source>
        <dbReference type="ARBA" id="ARBA00022833"/>
    </source>
</evidence>
<keyword evidence="3 6" id="KW-0378">Hydrolase</keyword>
<evidence type="ECO:0000256" key="6">
    <source>
        <dbReference type="RuleBase" id="RU003983"/>
    </source>
</evidence>
<name>A0ABV9HQ40_9FLAO</name>
<dbReference type="EMBL" id="JBHSFV010000001">
    <property type="protein sequence ID" value="MFC4632303.1"/>
    <property type="molecule type" value="Genomic_DNA"/>
</dbReference>
<keyword evidence="5 6" id="KW-0482">Metalloprotease</keyword>
<keyword evidence="7" id="KW-0472">Membrane</keyword>
<feature type="transmembrane region" description="Helical" evidence="7">
    <location>
        <begin position="98"/>
        <end position="115"/>
    </location>
</feature>
<dbReference type="Gene3D" id="3.30.2010.10">
    <property type="entry name" value="Metalloproteases ('zincins'), catalytic domain"/>
    <property type="match status" value="1"/>
</dbReference>
<feature type="transmembrane region" description="Helical" evidence="7">
    <location>
        <begin position="325"/>
        <end position="346"/>
    </location>
</feature>
<evidence type="ECO:0000313" key="10">
    <source>
        <dbReference type="EMBL" id="MFC4632303.1"/>
    </source>
</evidence>
<dbReference type="InterPro" id="IPR032456">
    <property type="entry name" value="Peptidase_M48_N"/>
</dbReference>
<evidence type="ECO:0000256" key="7">
    <source>
        <dbReference type="SAM" id="Phobius"/>
    </source>
</evidence>
<evidence type="ECO:0000256" key="3">
    <source>
        <dbReference type="ARBA" id="ARBA00022801"/>
    </source>
</evidence>
<feature type="transmembrane region" description="Helical" evidence="7">
    <location>
        <begin position="65"/>
        <end position="86"/>
    </location>
</feature>
<dbReference type="Pfam" id="PF16491">
    <property type="entry name" value="Peptidase_M48_N"/>
    <property type="match status" value="1"/>
</dbReference>
<keyword evidence="7" id="KW-0812">Transmembrane</keyword>
<accession>A0ABV9HQ40</accession>
<feature type="domain" description="CAAX prenyl protease 1 N-terminal" evidence="9">
    <location>
        <begin position="27"/>
        <end position="203"/>
    </location>
</feature>
<keyword evidence="7" id="KW-1133">Transmembrane helix</keyword>
<evidence type="ECO:0000259" key="9">
    <source>
        <dbReference type="Pfam" id="PF16491"/>
    </source>
</evidence>
<gene>
    <name evidence="10" type="ORF">ACFO3O_00175</name>
</gene>
<dbReference type="InterPro" id="IPR001915">
    <property type="entry name" value="Peptidase_M48"/>
</dbReference>
<feature type="transmembrane region" description="Helical" evidence="7">
    <location>
        <begin position="6"/>
        <end position="27"/>
    </location>
</feature>
<keyword evidence="2" id="KW-0479">Metal-binding</keyword>
<keyword evidence="11" id="KW-1185">Reference proteome</keyword>
<feature type="domain" description="Peptidase M48" evidence="8">
    <location>
        <begin position="206"/>
        <end position="410"/>
    </location>
</feature>
<comment type="caution">
    <text evidence="10">The sequence shown here is derived from an EMBL/GenBank/DDBJ whole genome shotgun (WGS) entry which is preliminary data.</text>
</comment>
<dbReference type="InterPro" id="IPR027057">
    <property type="entry name" value="CAXX_Prtase_1"/>
</dbReference>
<dbReference type="Pfam" id="PF01435">
    <property type="entry name" value="Peptidase_M48"/>
    <property type="match status" value="1"/>
</dbReference>
<dbReference type="CDD" id="cd07343">
    <property type="entry name" value="M48A_Zmpste24p_like"/>
    <property type="match status" value="1"/>
</dbReference>